<evidence type="ECO:0000313" key="1">
    <source>
        <dbReference type="EMBL" id="GBP66255.1"/>
    </source>
</evidence>
<gene>
    <name evidence="1" type="ORF">EVAR_41050_1</name>
</gene>
<dbReference type="AlphaFoldDB" id="A0A4C1XVS4"/>
<sequence length="121" mass="14169">MIMSRPDADWCVRNSILHRDLEFPTIAKYMKDVSKRFFDIAESHPSARQPHMRPSPTILSVGHGMYLSIYLTHLQRRNAQTVKEKSFLSFISPDIFYFAILEGKEKKVRIERISNDSARQK</sequence>
<comment type="caution">
    <text evidence="1">The sequence shown here is derived from an EMBL/GenBank/DDBJ whole genome shotgun (WGS) entry which is preliminary data.</text>
</comment>
<organism evidence="1 2">
    <name type="scientific">Eumeta variegata</name>
    <name type="common">Bagworm moth</name>
    <name type="synonym">Eumeta japonica</name>
    <dbReference type="NCBI Taxonomy" id="151549"/>
    <lineage>
        <taxon>Eukaryota</taxon>
        <taxon>Metazoa</taxon>
        <taxon>Ecdysozoa</taxon>
        <taxon>Arthropoda</taxon>
        <taxon>Hexapoda</taxon>
        <taxon>Insecta</taxon>
        <taxon>Pterygota</taxon>
        <taxon>Neoptera</taxon>
        <taxon>Endopterygota</taxon>
        <taxon>Lepidoptera</taxon>
        <taxon>Glossata</taxon>
        <taxon>Ditrysia</taxon>
        <taxon>Tineoidea</taxon>
        <taxon>Psychidae</taxon>
        <taxon>Oiketicinae</taxon>
        <taxon>Eumeta</taxon>
    </lineage>
</organism>
<dbReference type="OrthoDB" id="10050074at2759"/>
<dbReference type="Proteomes" id="UP000299102">
    <property type="component" value="Unassembled WGS sequence"/>
</dbReference>
<dbReference type="EMBL" id="BGZK01000953">
    <property type="protein sequence ID" value="GBP66255.1"/>
    <property type="molecule type" value="Genomic_DNA"/>
</dbReference>
<evidence type="ECO:0000313" key="2">
    <source>
        <dbReference type="Proteomes" id="UP000299102"/>
    </source>
</evidence>
<accession>A0A4C1XVS4</accession>
<reference evidence="1 2" key="1">
    <citation type="journal article" date="2019" name="Commun. Biol.">
        <title>The bagworm genome reveals a unique fibroin gene that provides high tensile strength.</title>
        <authorList>
            <person name="Kono N."/>
            <person name="Nakamura H."/>
            <person name="Ohtoshi R."/>
            <person name="Tomita M."/>
            <person name="Numata K."/>
            <person name="Arakawa K."/>
        </authorList>
    </citation>
    <scope>NUCLEOTIDE SEQUENCE [LARGE SCALE GENOMIC DNA]</scope>
</reference>
<proteinExistence type="predicted"/>
<protein>
    <submittedName>
        <fullName evidence="1">Uncharacterized protein</fullName>
    </submittedName>
</protein>
<name>A0A4C1XVS4_EUMVA</name>
<keyword evidence="2" id="KW-1185">Reference proteome</keyword>